<reference evidence="23 24" key="1">
    <citation type="submission" date="2024-01" db="EMBL/GenBank/DDBJ databases">
        <title>The complete chloroplast genome sequence of Lithospermum erythrorhizon: insights into the phylogenetic relationship among Boraginaceae species and the maternal lineages of purple gromwells.</title>
        <authorList>
            <person name="Okada T."/>
            <person name="Watanabe K."/>
        </authorList>
    </citation>
    <scope>NUCLEOTIDE SEQUENCE [LARGE SCALE GENOMIC DNA]</scope>
</reference>
<evidence type="ECO:0000256" key="14">
    <source>
        <dbReference type="ARBA" id="ARBA00022989"/>
    </source>
</evidence>
<sequence>MPYQQILQATDSLSEINLLGSGGSGSVYKGILPDNGMEIAVKVFHLQYAGGRTKSFDKKCKVLCNVRHRKLVRIISSCCLSDFKALVLEYMPNGSLEKWLYSHNKSLNLLQRFNIAKDIAEALKYMHHDHTIEIVHCDIKPSNVLLDEDMVAHVCDFGVTNLFFKRGCIAQTKTLATISYMAPEFGSEGIVSTYGDVYSFGIILLEKFTKKKPTDEMFGEDMSLKNWVFNSLYGDTIVDVIDLHLLVEEYKNSSAMKQCIAAIFYLAMDCLRNPSHERISMREVVARLEKLEVILIISSSP</sequence>
<evidence type="ECO:0000256" key="20">
    <source>
        <dbReference type="PROSITE-ProRule" id="PRU10141"/>
    </source>
</evidence>
<evidence type="ECO:0000256" key="3">
    <source>
        <dbReference type="ARBA" id="ARBA00022475"/>
    </source>
</evidence>
<keyword evidence="13 20" id="KW-0067">ATP-binding</keyword>
<dbReference type="PROSITE" id="PS00108">
    <property type="entry name" value="PROTEIN_KINASE_ST"/>
    <property type="match status" value="1"/>
</dbReference>
<dbReference type="SMART" id="SM00220">
    <property type="entry name" value="S_TKc"/>
    <property type="match status" value="1"/>
</dbReference>
<evidence type="ECO:0000256" key="4">
    <source>
        <dbReference type="ARBA" id="ARBA00022527"/>
    </source>
</evidence>
<evidence type="ECO:0000256" key="17">
    <source>
        <dbReference type="ARBA" id="ARBA00023180"/>
    </source>
</evidence>
<comment type="subcellular location">
    <subcellularLocation>
        <location evidence="1">Cell membrane</location>
        <topology evidence="1">Single-pass membrane protein</topology>
    </subcellularLocation>
</comment>
<accession>A0AAV3PWT1</accession>
<evidence type="ECO:0000256" key="7">
    <source>
        <dbReference type="ARBA" id="ARBA00022679"/>
    </source>
</evidence>
<evidence type="ECO:0000256" key="15">
    <source>
        <dbReference type="ARBA" id="ARBA00023136"/>
    </source>
</evidence>
<keyword evidence="12" id="KW-0418">Kinase</keyword>
<evidence type="ECO:0000313" key="23">
    <source>
        <dbReference type="EMBL" id="GAA0154683.1"/>
    </source>
</evidence>
<evidence type="ECO:0000256" key="2">
    <source>
        <dbReference type="ARBA" id="ARBA00012513"/>
    </source>
</evidence>
<dbReference type="GO" id="GO:0004674">
    <property type="term" value="F:protein serine/threonine kinase activity"/>
    <property type="evidence" value="ECO:0007669"/>
    <property type="project" value="UniProtKB-KW"/>
</dbReference>
<dbReference type="Gene3D" id="3.30.200.20">
    <property type="entry name" value="Phosphorylase Kinase, domain 1"/>
    <property type="match status" value="1"/>
</dbReference>
<dbReference type="InterPro" id="IPR051564">
    <property type="entry name" value="LRR_receptor-like_kinase"/>
</dbReference>
<evidence type="ECO:0000256" key="8">
    <source>
        <dbReference type="ARBA" id="ARBA00022692"/>
    </source>
</evidence>
<protein>
    <recommendedName>
        <fullName evidence="2">non-specific serine/threonine protein kinase</fullName>
        <ecNumber evidence="2">2.7.11.1</ecNumber>
    </recommendedName>
</protein>
<evidence type="ECO:0000256" key="19">
    <source>
        <dbReference type="ARBA" id="ARBA00048679"/>
    </source>
</evidence>
<dbReference type="PROSITE" id="PS50011">
    <property type="entry name" value="PROTEIN_KINASE_DOM"/>
    <property type="match status" value="1"/>
</dbReference>
<keyword evidence="3" id="KW-1003">Cell membrane</keyword>
<organism evidence="23 24">
    <name type="scientific">Lithospermum erythrorhizon</name>
    <name type="common">Purple gromwell</name>
    <name type="synonym">Lithospermum officinale var. erythrorhizon</name>
    <dbReference type="NCBI Taxonomy" id="34254"/>
    <lineage>
        <taxon>Eukaryota</taxon>
        <taxon>Viridiplantae</taxon>
        <taxon>Streptophyta</taxon>
        <taxon>Embryophyta</taxon>
        <taxon>Tracheophyta</taxon>
        <taxon>Spermatophyta</taxon>
        <taxon>Magnoliopsida</taxon>
        <taxon>eudicotyledons</taxon>
        <taxon>Gunneridae</taxon>
        <taxon>Pentapetalae</taxon>
        <taxon>asterids</taxon>
        <taxon>lamiids</taxon>
        <taxon>Boraginales</taxon>
        <taxon>Boraginaceae</taxon>
        <taxon>Boraginoideae</taxon>
        <taxon>Lithospermeae</taxon>
        <taxon>Lithospermum</taxon>
    </lineage>
</organism>
<dbReference type="PANTHER" id="PTHR48055:SF57">
    <property type="entry name" value="PROTEIN KINASE DOMAIN-CONTAINING PROTEIN"/>
    <property type="match status" value="1"/>
</dbReference>
<evidence type="ECO:0000256" key="16">
    <source>
        <dbReference type="ARBA" id="ARBA00023170"/>
    </source>
</evidence>
<keyword evidence="8" id="KW-0812">Transmembrane</keyword>
<keyword evidence="17" id="KW-0325">Glycoprotein</keyword>
<dbReference type="InterPro" id="IPR008271">
    <property type="entry name" value="Ser/Thr_kinase_AS"/>
</dbReference>
<comment type="similarity">
    <text evidence="21">Belongs to the protein kinase superfamily.</text>
</comment>
<dbReference type="GO" id="GO:0005886">
    <property type="term" value="C:plasma membrane"/>
    <property type="evidence" value="ECO:0007669"/>
    <property type="project" value="UniProtKB-SubCell"/>
</dbReference>
<dbReference type="Pfam" id="PF07714">
    <property type="entry name" value="PK_Tyr_Ser-Thr"/>
    <property type="match status" value="1"/>
</dbReference>
<evidence type="ECO:0000256" key="10">
    <source>
        <dbReference type="ARBA" id="ARBA00022737"/>
    </source>
</evidence>
<dbReference type="PANTHER" id="PTHR48055">
    <property type="entry name" value="LEUCINE-RICH REPEAT RECEPTOR PROTEIN KINASE EMS1"/>
    <property type="match status" value="1"/>
</dbReference>
<keyword evidence="9" id="KW-0732">Signal</keyword>
<feature type="domain" description="Protein kinase" evidence="22">
    <location>
        <begin position="13"/>
        <end position="291"/>
    </location>
</feature>
<gene>
    <name evidence="23" type="ORF">LIER_12594</name>
</gene>
<keyword evidence="15" id="KW-0472">Membrane</keyword>
<evidence type="ECO:0000259" key="22">
    <source>
        <dbReference type="PROSITE" id="PS50011"/>
    </source>
</evidence>
<comment type="caution">
    <text evidence="23">The sequence shown here is derived from an EMBL/GenBank/DDBJ whole genome shotgun (WGS) entry which is preliminary data.</text>
</comment>
<evidence type="ECO:0000256" key="21">
    <source>
        <dbReference type="RuleBase" id="RU000304"/>
    </source>
</evidence>
<keyword evidence="14" id="KW-1133">Transmembrane helix</keyword>
<evidence type="ECO:0000256" key="6">
    <source>
        <dbReference type="ARBA" id="ARBA00022614"/>
    </source>
</evidence>
<evidence type="ECO:0000256" key="5">
    <source>
        <dbReference type="ARBA" id="ARBA00022553"/>
    </source>
</evidence>
<feature type="binding site" evidence="20">
    <location>
        <position position="42"/>
    </location>
    <ligand>
        <name>ATP</name>
        <dbReference type="ChEBI" id="CHEBI:30616"/>
    </ligand>
</feature>
<evidence type="ECO:0000313" key="24">
    <source>
        <dbReference type="Proteomes" id="UP001454036"/>
    </source>
</evidence>
<proteinExistence type="inferred from homology"/>
<dbReference type="EMBL" id="BAABME010002449">
    <property type="protein sequence ID" value="GAA0154683.1"/>
    <property type="molecule type" value="Genomic_DNA"/>
</dbReference>
<dbReference type="EC" id="2.7.11.1" evidence="2"/>
<evidence type="ECO:0000256" key="11">
    <source>
        <dbReference type="ARBA" id="ARBA00022741"/>
    </source>
</evidence>
<dbReference type="GO" id="GO:0005524">
    <property type="term" value="F:ATP binding"/>
    <property type="evidence" value="ECO:0007669"/>
    <property type="project" value="UniProtKB-UniRule"/>
</dbReference>
<dbReference type="Proteomes" id="UP001454036">
    <property type="component" value="Unassembled WGS sequence"/>
</dbReference>
<keyword evidence="7" id="KW-0808">Transferase</keyword>
<evidence type="ECO:0000256" key="12">
    <source>
        <dbReference type="ARBA" id="ARBA00022777"/>
    </source>
</evidence>
<dbReference type="SUPFAM" id="SSF56112">
    <property type="entry name" value="Protein kinase-like (PK-like)"/>
    <property type="match status" value="1"/>
</dbReference>
<keyword evidence="5" id="KW-0597">Phosphoprotein</keyword>
<evidence type="ECO:0000256" key="9">
    <source>
        <dbReference type="ARBA" id="ARBA00022729"/>
    </source>
</evidence>
<name>A0AAV3PWT1_LITER</name>
<evidence type="ECO:0000256" key="13">
    <source>
        <dbReference type="ARBA" id="ARBA00022840"/>
    </source>
</evidence>
<evidence type="ECO:0000256" key="1">
    <source>
        <dbReference type="ARBA" id="ARBA00004162"/>
    </source>
</evidence>
<keyword evidence="24" id="KW-1185">Reference proteome</keyword>
<dbReference type="InterPro" id="IPR017441">
    <property type="entry name" value="Protein_kinase_ATP_BS"/>
</dbReference>
<keyword evidence="6" id="KW-0433">Leucine-rich repeat</keyword>
<keyword evidence="11 20" id="KW-0547">Nucleotide-binding</keyword>
<keyword evidence="4 21" id="KW-0723">Serine/threonine-protein kinase</keyword>
<dbReference type="FunFam" id="1.10.510.10:FF:000358">
    <property type="entry name" value="Putative leucine-rich repeat receptor-like serine/threonine-protein kinase"/>
    <property type="match status" value="1"/>
</dbReference>
<dbReference type="Gene3D" id="1.10.510.10">
    <property type="entry name" value="Transferase(Phosphotransferase) domain 1"/>
    <property type="match status" value="1"/>
</dbReference>
<dbReference type="InterPro" id="IPR011009">
    <property type="entry name" value="Kinase-like_dom_sf"/>
</dbReference>
<dbReference type="InterPro" id="IPR000719">
    <property type="entry name" value="Prot_kinase_dom"/>
</dbReference>
<evidence type="ECO:0000256" key="18">
    <source>
        <dbReference type="ARBA" id="ARBA00047899"/>
    </source>
</evidence>
<dbReference type="PROSITE" id="PS00107">
    <property type="entry name" value="PROTEIN_KINASE_ATP"/>
    <property type="match status" value="1"/>
</dbReference>
<keyword evidence="10" id="KW-0677">Repeat</keyword>
<comment type="catalytic activity">
    <reaction evidence="19">
        <text>L-seryl-[protein] + ATP = O-phospho-L-seryl-[protein] + ADP + H(+)</text>
        <dbReference type="Rhea" id="RHEA:17989"/>
        <dbReference type="Rhea" id="RHEA-COMP:9863"/>
        <dbReference type="Rhea" id="RHEA-COMP:11604"/>
        <dbReference type="ChEBI" id="CHEBI:15378"/>
        <dbReference type="ChEBI" id="CHEBI:29999"/>
        <dbReference type="ChEBI" id="CHEBI:30616"/>
        <dbReference type="ChEBI" id="CHEBI:83421"/>
        <dbReference type="ChEBI" id="CHEBI:456216"/>
        <dbReference type="EC" id="2.7.11.1"/>
    </reaction>
</comment>
<dbReference type="InterPro" id="IPR001245">
    <property type="entry name" value="Ser-Thr/Tyr_kinase_cat_dom"/>
</dbReference>
<comment type="catalytic activity">
    <reaction evidence="18">
        <text>L-threonyl-[protein] + ATP = O-phospho-L-threonyl-[protein] + ADP + H(+)</text>
        <dbReference type="Rhea" id="RHEA:46608"/>
        <dbReference type="Rhea" id="RHEA-COMP:11060"/>
        <dbReference type="Rhea" id="RHEA-COMP:11605"/>
        <dbReference type="ChEBI" id="CHEBI:15378"/>
        <dbReference type="ChEBI" id="CHEBI:30013"/>
        <dbReference type="ChEBI" id="CHEBI:30616"/>
        <dbReference type="ChEBI" id="CHEBI:61977"/>
        <dbReference type="ChEBI" id="CHEBI:456216"/>
        <dbReference type="EC" id="2.7.11.1"/>
    </reaction>
</comment>
<dbReference type="AlphaFoldDB" id="A0AAV3PWT1"/>
<keyword evidence="16" id="KW-0675">Receptor</keyword>